<evidence type="ECO:0000256" key="4">
    <source>
        <dbReference type="ARBA" id="ARBA00023125"/>
    </source>
</evidence>
<dbReference type="SMART" id="SM00692">
    <property type="entry name" value="DM3"/>
    <property type="match status" value="1"/>
</dbReference>
<reference evidence="8" key="1">
    <citation type="submission" date="2018-04" db="EMBL/GenBank/DDBJ databases">
        <title>Transcriptome of Schizaphis graminum biotype I.</title>
        <authorList>
            <person name="Scully E.D."/>
            <person name="Geib S.M."/>
            <person name="Palmer N.A."/>
            <person name="Koch K."/>
            <person name="Bradshaw J."/>
            <person name="Heng-Moss T."/>
            <person name="Sarath G."/>
        </authorList>
    </citation>
    <scope>NUCLEOTIDE SEQUENCE</scope>
</reference>
<gene>
    <name evidence="8" type="ORF">g.73699</name>
</gene>
<keyword evidence="4 5" id="KW-0238">DNA-binding</keyword>
<dbReference type="SMART" id="SM00980">
    <property type="entry name" value="THAP"/>
    <property type="match status" value="1"/>
</dbReference>
<dbReference type="AlphaFoldDB" id="A0A2S2NVZ6"/>
<dbReference type="PROSITE" id="PS50950">
    <property type="entry name" value="ZF_THAP"/>
    <property type="match status" value="1"/>
</dbReference>
<proteinExistence type="predicted"/>
<keyword evidence="2 5" id="KW-0863">Zinc-finger</keyword>
<dbReference type="GO" id="GO:0008270">
    <property type="term" value="F:zinc ion binding"/>
    <property type="evidence" value="ECO:0007669"/>
    <property type="project" value="UniProtKB-KW"/>
</dbReference>
<keyword evidence="6" id="KW-0812">Transmembrane</keyword>
<evidence type="ECO:0000256" key="1">
    <source>
        <dbReference type="ARBA" id="ARBA00022723"/>
    </source>
</evidence>
<dbReference type="Pfam" id="PF05485">
    <property type="entry name" value="THAP"/>
    <property type="match status" value="1"/>
</dbReference>
<evidence type="ECO:0000256" key="2">
    <source>
        <dbReference type="ARBA" id="ARBA00022771"/>
    </source>
</evidence>
<evidence type="ECO:0000313" key="8">
    <source>
        <dbReference type="EMBL" id="MBY20896.1"/>
    </source>
</evidence>
<dbReference type="SUPFAM" id="SSF57716">
    <property type="entry name" value="Glucocorticoid receptor-like (DNA-binding domain)"/>
    <property type="match status" value="1"/>
</dbReference>
<evidence type="ECO:0000256" key="3">
    <source>
        <dbReference type="ARBA" id="ARBA00022833"/>
    </source>
</evidence>
<sequence length="129" mass="14943">MPSNSCVVIGCDTKYTDKTVLRHRFPKEKTIFDAWVKRSGNNKLLNKPIDMVYKSFVMCDKHFEQTCKSPGFKKLNANSLPTLNLPGRYIILILYNIYYVYTITMFIVCCNLQILFFFICSIVICVMSA</sequence>
<dbReference type="EMBL" id="GGMR01008277">
    <property type="protein sequence ID" value="MBY20896.1"/>
    <property type="molecule type" value="Transcribed_RNA"/>
</dbReference>
<feature type="domain" description="THAP-type" evidence="7">
    <location>
        <begin position="1"/>
        <end position="84"/>
    </location>
</feature>
<keyword evidence="1" id="KW-0479">Metal-binding</keyword>
<organism evidence="8">
    <name type="scientific">Schizaphis graminum</name>
    <name type="common">Green bug aphid</name>
    <dbReference type="NCBI Taxonomy" id="13262"/>
    <lineage>
        <taxon>Eukaryota</taxon>
        <taxon>Metazoa</taxon>
        <taxon>Ecdysozoa</taxon>
        <taxon>Arthropoda</taxon>
        <taxon>Hexapoda</taxon>
        <taxon>Insecta</taxon>
        <taxon>Pterygota</taxon>
        <taxon>Neoptera</taxon>
        <taxon>Paraneoptera</taxon>
        <taxon>Hemiptera</taxon>
        <taxon>Sternorrhyncha</taxon>
        <taxon>Aphidomorpha</taxon>
        <taxon>Aphidoidea</taxon>
        <taxon>Aphididae</taxon>
        <taxon>Aphidini</taxon>
        <taxon>Schizaphis</taxon>
    </lineage>
</organism>
<keyword evidence="6" id="KW-0472">Membrane</keyword>
<name>A0A2S2NVZ6_SCHGA</name>
<evidence type="ECO:0000259" key="7">
    <source>
        <dbReference type="PROSITE" id="PS50950"/>
    </source>
</evidence>
<keyword evidence="6" id="KW-1133">Transmembrane helix</keyword>
<protein>
    <recommendedName>
        <fullName evidence="7">THAP-type domain-containing protein</fullName>
    </recommendedName>
</protein>
<keyword evidence="3" id="KW-0862">Zinc</keyword>
<evidence type="ECO:0000256" key="6">
    <source>
        <dbReference type="SAM" id="Phobius"/>
    </source>
</evidence>
<dbReference type="InterPro" id="IPR006612">
    <property type="entry name" value="THAP_Znf"/>
</dbReference>
<feature type="transmembrane region" description="Helical" evidence="6">
    <location>
        <begin position="98"/>
        <end position="126"/>
    </location>
</feature>
<accession>A0A2S2NVZ6</accession>
<evidence type="ECO:0000256" key="5">
    <source>
        <dbReference type="PROSITE-ProRule" id="PRU00309"/>
    </source>
</evidence>
<dbReference type="GO" id="GO:0003677">
    <property type="term" value="F:DNA binding"/>
    <property type="evidence" value="ECO:0007669"/>
    <property type="project" value="UniProtKB-UniRule"/>
</dbReference>